<proteinExistence type="predicted"/>
<reference evidence="3" key="1">
    <citation type="submission" date="2016-11" db="UniProtKB">
        <authorList>
            <consortium name="WormBaseParasite"/>
        </authorList>
    </citation>
    <scope>IDENTIFICATION</scope>
</reference>
<evidence type="ECO:0000313" key="2">
    <source>
        <dbReference type="Proteomes" id="UP000095287"/>
    </source>
</evidence>
<name>A0A1I8ARG9_9BILA</name>
<keyword evidence="1" id="KW-0472">Membrane</keyword>
<organism evidence="2 3">
    <name type="scientific">Steinernema glaseri</name>
    <dbReference type="NCBI Taxonomy" id="37863"/>
    <lineage>
        <taxon>Eukaryota</taxon>
        <taxon>Metazoa</taxon>
        <taxon>Ecdysozoa</taxon>
        <taxon>Nematoda</taxon>
        <taxon>Chromadorea</taxon>
        <taxon>Rhabditida</taxon>
        <taxon>Tylenchina</taxon>
        <taxon>Panagrolaimomorpha</taxon>
        <taxon>Strongyloidoidea</taxon>
        <taxon>Steinernematidae</taxon>
        <taxon>Steinernema</taxon>
    </lineage>
</organism>
<feature type="transmembrane region" description="Helical" evidence="1">
    <location>
        <begin position="50"/>
        <end position="72"/>
    </location>
</feature>
<dbReference type="Proteomes" id="UP000095287">
    <property type="component" value="Unplaced"/>
</dbReference>
<keyword evidence="1" id="KW-0812">Transmembrane</keyword>
<sequence length="267" mass="29652">MVVLQTRSYVQKATSCFVTALNPSFDWKTNLLAYQRKILKHLPSRLRSPFNLVCAYVGIHIGILLALLHPLVKEMRQGLSSVRSNFKNPLATVLTAIFMVLAKLKKEVLLFLPIAAIAHFFFKMSVFDIFKWTSFRVQPQLQIKPQLTLITKSRSDPTISLSAESLDSKGLETKKKSKSSVNLSAESMELDCSCSVGVPVVNAMVQKLERDVKNTAEALKITCDLADTLYEEEPSSLLLQSAAEVQKSDQTFFSASEGSENASETSL</sequence>
<keyword evidence="1" id="KW-1133">Transmembrane helix</keyword>
<evidence type="ECO:0000256" key="1">
    <source>
        <dbReference type="SAM" id="Phobius"/>
    </source>
</evidence>
<dbReference type="WBParaSite" id="L893_g8419.t1">
    <property type="protein sequence ID" value="L893_g8419.t1"/>
    <property type="gene ID" value="L893_g8419"/>
</dbReference>
<evidence type="ECO:0000313" key="3">
    <source>
        <dbReference type="WBParaSite" id="L893_g8419.t1"/>
    </source>
</evidence>
<dbReference type="AlphaFoldDB" id="A0A1I8ARG9"/>
<accession>A0A1I8ARG9</accession>
<protein>
    <submittedName>
        <fullName evidence="3">CRAL-TRIO domain-containing protein</fullName>
    </submittedName>
</protein>
<feature type="transmembrane region" description="Helical" evidence="1">
    <location>
        <begin position="108"/>
        <end position="130"/>
    </location>
</feature>
<keyword evidence="2" id="KW-1185">Reference proteome</keyword>